<evidence type="ECO:0000313" key="1">
    <source>
        <dbReference type="EMBL" id="KAJ4708543.1"/>
    </source>
</evidence>
<proteinExistence type="predicted"/>
<sequence length="98" mass="10601">MAKTAPEPKRRKINQPSSLSRGTASLSPAEKARNAMSTSILKVPVDQTSEMNARIQQAKSFAVVQAQQEGCTANFRIFDSPFGNFLVPVVPTPRELAG</sequence>
<dbReference type="EMBL" id="CM051403">
    <property type="protein sequence ID" value="KAJ4708543.1"/>
    <property type="molecule type" value="Genomic_DNA"/>
</dbReference>
<accession>A0ACC1XBH3</accession>
<comment type="caution">
    <text evidence="1">The sequence shown here is derived from an EMBL/GenBank/DDBJ whole genome shotgun (WGS) entry which is preliminary data.</text>
</comment>
<evidence type="ECO:0000313" key="2">
    <source>
        <dbReference type="Proteomes" id="UP001164539"/>
    </source>
</evidence>
<reference evidence="1 2" key="1">
    <citation type="journal article" date="2023" name="Science">
        <title>Complex scaffold remodeling in plant triterpene biosynthesis.</title>
        <authorList>
            <person name="De La Pena R."/>
            <person name="Hodgson H."/>
            <person name="Liu J.C."/>
            <person name="Stephenson M.J."/>
            <person name="Martin A.C."/>
            <person name="Owen C."/>
            <person name="Harkess A."/>
            <person name="Leebens-Mack J."/>
            <person name="Jimenez L.E."/>
            <person name="Osbourn A."/>
            <person name="Sattely E.S."/>
        </authorList>
    </citation>
    <scope>NUCLEOTIDE SEQUENCE [LARGE SCALE GENOMIC DNA]</scope>
    <source>
        <strain evidence="2">cv. JPN11</strain>
        <tissue evidence="1">Leaf</tissue>
    </source>
</reference>
<dbReference type="Proteomes" id="UP001164539">
    <property type="component" value="Chromosome 10"/>
</dbReference>
<protein>
    <submittedName>
        <fullName evidence="1">tRNA-2-methylthio-N(6)-dimethylallyladenosine synthase</fullName>
    </submittedName>
</protein>
<gene>
    <name evidence="1" type="ORF">OWV82_018471</name>
</gene>
<keyword evidence="2" id="KW-1185">Reference proteome</keyword>
<organism evidence="1 2">
    <name type="scientific">Melia azedarach</name>
    <name type="common">Chinaberry tree</name>
    <dbReference type="NCBI Taxonomy" id="155640"/>
    <lineage>
        <taxon>Eukaryota</taxon>
        <taxon>Viridiplantae</taxon>
        <taxon>Streptophyta</taxon>
        <taxon>Embryophyta</taxon>
        <taxon>Tracheophyta</taxon>
        <taxon>Spermatophyta</taxon>
        <taxon>Magnoliopsida</taxon>
        <taxon>eudicotyledons</taxon>
        <taxon>Gunneridae</taxon>
        <taxon>Pentapetalae</taxon>
        <taxon>rosids</taxon>
        <taxon>malvids</taxon>
        <taxon>Sapindales</taxon>
        <taxon>Meliaceae</taxon>
        <taxon>Melia</taxon>
    </lineage>
</organism>
<name>A0ACC1XBH3_MELAZ</name>